<protein>
    <recommendedName>
        <fullName evidence="3">Type 4 fimbrial biogenesis protein PilX N-terminal domain-containing protein</fullName>
    </recommendedName>
</protein>
<comment type="caution">
    <text evidence="1">The sequence shown here is derived from an EMBL/GenBank/DDBJ whole genome shotgun (WGS) entry which is preliminary data.</text>
</comment>
<organism evidence="1 2">
    <name type="scientific">Spiribacter salilacus</name>
    <dbReference type="NCBI Taxonomy" id="2664894"/>
    <lineage>
        <taxon>Bacteria</taxon>
        <taxon>Pseudomonadati</taxon>
        <taxon>Pseudomonadota</taxon>
        <taxon>Gammaproteobacteria</taxon>
        <taxon>Chromatiales</taxon>
        <taxon>Ectothiorhodospiraceae</taxon>
        <taxon>Spiribacter</taxon>
    </lineage>
</organism>
<dbReference type="AlphaFoldDB" id="A0A6N7QQV4"/>
<name>A0A6N7QQV4_9GAMM</name>
<reference evidence="1 2" key="1">
    <citation type="submission" date="2019-11" db="EMBL/GenBank/DDBJ databases">
        <authorList>
            <person name="Zhang X.Y."/>
        </authorList>
    </citation>
    <scope>NUCLEOTIDE SEQUENCE [LARGE SCALE GENOMIC DNA]</scope>
    <source>
        <strain evidence="1 2">C176</strain>
    </source>
</reference>
<dbReference type="Proteomes" id="UP000433788">
    <property type="component" value="Unassembled WGS sequence"/>
</dbReference>
<evidence type="ECO:0000313" key="2">
    <source>
        <dbReference type="Proteomes" id="UP000433788"/>
    </source>
</evidence>
<evidence type="ECO:0000313" key="1">
    <source>
        <dbReference type="EMBL" id="MRH78801.1"/>
    </source>
</evidence>
<keyword evidence="2" id="KW-1185">Reference proteome</keyword>
<accession>A0A6N7QQV4</accession>
<sequence>MRAQSGLALLTMIGVMLALSLLTTAGFQQGLFALRLAANSADQAIARMAADYALREAENTPESLAIGVLEPSPQPTVTEWQPMLEANGVASVLPAFLADRATARVLVEAVEQSELTSAYRITVLAQTHSGQAQQIVQINYSDTDNSRSWRQLR</sequence>
<dbReference type="RefSeq" id="WP_153719826.1">
    <property type="nucleotide sequence ID" value="NZ_WJPP01000004.1"/>
</dbReference>
<evidence type="ECO:0008006" key="3">
    <source>
        <dbReference type="Google" id="ProtNLM"/>
    </source>
</evidence>
<dbReference type="EMBL" id="WJPP01000004">
    <property type="protein sequence ID" value="MRH78801.1"/>
    <property type="molecule type" value="Genomic_DNA"/>
</dbReference>
<gene>
    <name evidence="1" type="ORF">GH984_08785</name>
</gene>
<proteinExistence type="predicted"/>